<evidence type="ECO:0000256" key="2">
    <source>
        <dbReference type="ARBA" id="ARBA00023054"/>
    </source>
</evidence>
<organism evidence="5 6">
    <name type="scientific">Rhizophlyctis rosea</name>
    <dbReference type="NCBI Taxonomy" id="64517"/>
    <lineage>
        <taxon>Eukaryota</taxon>
        <taxon>Fungi</taxon>
        <taxon>Fungi incertae sedis</taxon>
        <taxon>Chytridiomycota</taxon>
        <taxon>Chytridiomycota incertae sedis</taxon>
        <taxon>Chytridiomycetes</taxon>
        <taxon>Rhizophlyctidales</taxon>
        <taxon>Rhizophlyctidaceae</taxon>
        <taxon>Rhizophlyctis</taxon>
    </lineage>
</organism>
<keyword evidence="2" id="KW-0175">Coiled coil</keyword>
<keyword evidence="6" id="KW-1185">Reference proteome</keyword>
<dbReference type="AlphaFoldDB" id="A0AAD5S2M2"/>
<name>A0AAD5S2M2_9FUNG</name>
<accession>A0AAD5S2M2</accession>
<dbReference type="EMBL" id="JADGJD010001729">
    <property type="protein sequence ID" value="KAJ3038454.1"/>
    <property type="molecule type" value="Genomic_DNA"/>
</dbReference>
<protein>
    <recommendedName>
        <fullName evidence="4">Nuclear speckle splicing regulatory protein 1 N-terminal domain-containing protein</fullName>
    </recommendedName>
</protein>
<dbReference type="InterPro" id="IPR018612">
    <property type="entry name" value="NSRP1_N"/>
</dbReference>
<gene>
    <name evidence="5" type="ORF">HK097_003163</name>
</gene>
<feature type="non-terminal residue" evidence="5">
    <location>
        <position position="63"/>
    </location>
</feature>
<evidence type="ECO:0000256" key="1">
    <source>
        <dbReference type="ARBA" id="ARBA00010126"/>
    </source>
</evidence>
<evidence type="ECO:0000313" key="6">
    <source>
        <dbReference type="Proteomes" id="UP001212841"/>
    </source>
</evidence>
<dbReference type="PANTHER" id="PTHR47845:SF1">
    <property type="entry name" value="NUCLEAR SPECKLE SPLICING REGULATORY PROTEIN 1 HOMOLOG"/>
    <property type="match status" value="1"/>
</dbReference>
<feature type="domain" description="Nuclear speckle splicing regulatory protein 1 N-terminal" evidence="4">
    <location>
        <begin position="1"/>
        <end position="63"/>
    </location>
</feature>
<dbReference type="InterPro" id="IPR053246">
    <property type="entry name" value="NS_splicing_regulatory_protein"/>
</dbReference>
<comment type="caution">
    <text evidence="5">The sequence shown here is derived from an EMBL/GenBank/DDBJ whole genome shotgun (WGS) entry which is preliminary data.</text>
</comment>
<evidence type="ECO:0000256" key="3">
    <source>
        <dbReference type="SAM" id="MobiDB-lite"/>
    </source>
</evidence>
<sequence length="63" mass="7712">MEGLMRAAAQRKLDLERADERKAQREREEEGEQFGDKERFVTSAFKQKQEELRRLEEEEKRRE</sequence>
<feature type="region of interest" description="Disordered" evidence="3">
    <location>
        <begin position="1"/>
        <end position="45"/>
    </location>
</feature>
<dbReference type="PANTHER" id="PTHR47845">
    <property type="entry name" value="NUCLEAR SPECKLE SPLICING REGULATORY PROTEIN 1 HOMOLOG"/>
    <property type="match status" value="1"/>
</dbReference>
<reference evidence="5" key="1">
    <citation type="submission" date="2020-05" db="EMBL/GenBank/DDBJ databases">
        <title>Phylogenomic resolution of chytrid fungi.</title>
        <authorList>
            <person name="Stajich J.E."/>
            <person name="Amses K."/>
            <person name="Simmons R."/>
            <person name="Seto K."/>
            <person name="Myers J."/>
            <person name="Bonds A."/>
            <person name="Quandt C.A."/>
            <person name="Barry K."/>
            <person name="Liu P."/>
            <person name="Grigoriev I."/>
            <person name="Longcore J.E."/>
            <person name="James T.Y."/>
        </authorList>
    </citation>
    <scope>NUCLEOTIDE SEQUENCE</scope>
    <source>
        <strain evidence="5">JEL0318</strain>
    </source>
</reference>
<dbReference type="Pfam" id="PF09745">
    <property type="entry name" value="NSRP1_N"/>
    <property type="match status" value="1"/>
</dbReference>
<evidence type="ECO:0000259" key="4">
    <source>
        <dbReference type="Pfam" id="PF09745"/>
    </source>
</evidence>
<dbReference type="GO" id="GO:0000381">
    <property type="term" value="P:regulation of alternative mRNA splicing, via spliceosome"/>
    <property type="evidence" value="ECO:0007669"/>
    <property type="project" value="InterPro"/>
</dbReference>
<feature type="compositionally biased region" description="Basic and acidic residues" evidence="3">
    <location>
        <begin position="11"/>
        <end position="40"/>
    </location>
</feature>
<comment type="similarity">
    <text evidence="1">Belongs to the NSRP1 family.</text>
</comment>
<dbReference type="Proteomes" id="UP001212841">
    <property type="component" value="Unassembled WGS sequence"/>
</dbReference>
<evidence type="ECO:0000313" key="5">
    <source>
        <dbReference type="EMBL" id="KAJ3038454.1"/>
    </source>
</evidence>
<proteinExistence type="inferred from homology"/>